<name>A0A0B6Y8P6_9EUPU</name>
<gene>
    <name evidence="1" type="primary">ORF17074</name>
</gene>
<proteinExistence type="predicted"/>
<organism evidence="1">
    <name type="scientific">Arion vulgaris</name>
    <dbReference type="NCBI Taxonomy" id="1028688"/>
    <lineage>
        <taxon>Eukaryota</taxon>
        <taxon>Metazoa</taxon>
        <taxon>Spiralia</taxon>
        <taxon>Lophotrochozoa</taxon>
        <taxon>Mollusca</taxon>
        <taxon>Gastropoda</taxon>
        <taxon>Heterobranchia</taxon>
        <taxon>Euthyneura</taxon>
        <taxon>Panpulmonata</taxon>
        <taxon>Eupulmonata</taxon>
        <taxon>Stylommatophora</taxon>
        <taxon>Helicina</taxon>
        <taxon>Arionoidea</taxon>
        <taxon>Arionidae</taxon>
        <taxon>Arion</taxon>
    </lineage>
</organism>
<accession>A0A0B6Y8P6</accession>
<protein>
    <submittedName>
        <fullName evidence="1">Uncharacterized protein</fullName>
    </submittedName>
</protein>
<evidence type="ECO:0000313" key="1">
    <source>
        <dbReference type="EMBL" id="CEK52514.1"/>
    </source>
</evidence>
<sequence>MKDKARQRYERLPISMLDKARASKFLYDHVKTSQSMKNFLMHVRQDFVQSWKKEKLAGQEYLRKKTHQKPYNL</sequence>
<reference evidence="1" key="1">
    <citation type="submission" date="2014-12" db="EMBL/GenBank/DDBJ databases">
        <title>Insight into the proteome of Arion vulgaris.</title>
        <authorList>
            <person name="Aradska J."/>
            <person name="Bulat T."/>
            <person name="Smidak R."/>
            <person name="Sarate P."/>
            <person name="Gangsoo J."/>
            <person name="Sialana F."/>
            <person name="Bilban M."/>
            <person name="Lubec G."/>
        </authorList>
    </citation>
    <scope>NUCLEOTIDE SEQUENCE</scope>
    <source>
        <tissue evidence="1">Skin</tissue>
    </source>
</reference>
<dbReference type="AlphaFoldDB" id="A0A0B6Y8P6"/>
<dbReference type="EMBL" id="HACG01005649">
    <property type="protein sequence ID" value="CEK52514.1"/>
    <property type="molecule type" value="Transcribed_RNA"/>
</dbReference>